<reference evidence="1 2" key="1">
    <citation type="submission" date="2019-11" db="EMBL/GenBank/DDBJ databases">
        <title>The Phosphoenolpyruvate Phosphotransferase System Regulates Serratia proteamaculans 336X Biofilm Formation and Wheat Roots colonization.</title>
        <authorList>
            <person name="Liu F."/>
        </authorList>
    </citation>
    <scope>NUCLEOTIDE SEQUENCE [LARGE SCALE GENOMIC DNA]</scope>
    <source>
        <strain evidence="1 2">336X</strain>
    </source>
</reference>
<evidence type="ECO:0000313" key="1">
    <source>
        <dbReference type="EMBL" id="QGH60182.1"/>
    </source>
</evidence>
<gene>
    <name evidence="1" type="ORF">GHV41_04695</name>
</gene>
<dbReference type="InterPro" id="IPR004929">
    <property type="entry name" value="I-spanin"/>
</dbReference>
<protein>
    <submittedName>
        <fullName evidence="1">Lysis protein</fullName>
    </submittedName>
</protein>
<dbReference type="RefSeq" id="WP_153857751.1">
    <property type="nucleotide sequence ID" value="NZ_CP045913.1"/>
</dbReference>
<sequence>MKWPLPNWQAAIVALVLALLAYSAYCNQALRHERDELQTTNSQLAGQLDWQNSTQRAVAAIDENRTQELSDAKNKIDDLRRLVAAGARKLQLAATCPTSGTAGVADATGPRLTDAAERDYYRLRERIEIARSQIAGLQDYIKDVCLKR</sequence>
<evidence type="ECO:0000313" key="2">
    <source>
        <dbReference type="Proteomes" id="UP000381260"/>
    </source>
</evidence>
<accession>A0A5Q2V430</accession>
<name>A0A5Q2V430_SERPR</name>
<proteinExistence type="predicted"/>
<dbReference type="AlphaFoldDB" id="A0A5Q2V430"/>
<dbReference type="GO" id="GO:0044659">
    <property type="term" value="P:viral release from host cell by cytolysis"/>
    <property type="evidence" value="ECO:0007669"/>
    <property type="project" value="InterPro"/>
</dbReference>
<dbReference type="Proteomes" id="UP000381260">
    <property type="component" value="Chromosome"/>
</dbReference>
<organism evidence="1 2">
    <name type="scientific">Serratia proteamaculans</name>
    <dbReference type="NCBI Taxonomy" id="28151"/>
    <lineage>
        <taxon>Bacteria</taxon>
        <taxon>Pseudomonadati</taxon>
        <taxon>Pseudomonadota</taxon>
        <taxon>Gammaproteobacteria</taxon>
        <taxon>Enterobacterales</taxon>
        <taxon>Yersiniaceae</taxon>
        <taxon>Serratia</taxon>
    </lineage>
</organism>
<dbReference type="Pfam" id="PF03245">
    <property type="entry name" value="Phage_lysis"/>
    <property type="match status" value="1"/>
</dbReference>
<dbReference type="EMBL" id="CP045913">
    <property type="protein sequence ID" value="QGH60182.1"/>
    <property type="molecule type" value="Genomic_DNA"/>
</dbReference>